<reference evidence="1" key="1">
    <citation type="journal article" date="2021" name="Nat. Commun.">
        <title>Genetic determinants of endophytism in the Arabidopsis root mycobiome.</title>
        <authorList>
            <person name="Mesny F."/>
            <person name="Miyauchi S."/>
            <person name="Thiergart T."/>
            <person name="Pickel B."/>
            <person name="Atanasova L."/>
            <person name="Karlsson M."/>
            <person name="Huettel B."/>
            <person name="Barry K.W."/>
            <person name="Haridas S."/>
            <person name="Chen C."/>
            <person name="Bauer D."/>
            <person name="Andreopoulos W."/>
            <person name="Pangilinan J."/>
            <person name="LaButti K."/>
            <person name="Riley R."/>
            <person name="Lipzen A."/>
            <person name="Clum A."/>
            <person name="Drula E."/>
            <person name="Henrissat B."/>
            <person name="Kohler A."/>
            <person name="Grigoriev I.V."/>
            <person name="Martin F.M."/>
            <person name="Hacquard S."/>
        </authorList>
    </citation>
    <scope>NUCLEOTIDE SEQUENCE</scope>
    <source>
        <strain evidence="1">MPI-CAGE-AT-0147</strain>
    </source>
</reference>
<name>A0A9P9JJ41_9HYPO</name>
<dbReference type="AlphaFoldDB" id="A0A9P9JJ41"/>
<evidence type="ECO:0000313" key="2">
    <source>
        <dbReference type="Proteomes" id="UP000738349"/>
    </source>
</evidence>
<gene>
    <name evidence="1" type="ORF">EDB81DRAFT_42293</name>
</gene>
<proteinExistence type="predicted"/>
<dbReference type="OrthoDB" id="5333491at2759"/>
<comment type="caution">
    <text evidence="1">The sequence shown here is derived from an EMBL/GenBank/DDBJ whole genome shotgun (WGS) entry which is preliminary data.</text>
</comment>
<evidence type="ECO:0008006" key="3">
    <source>
        <dbReference type="Google" id="ProtNLM"/>
    </source>
</evidence>
<protein>
    <recommendedName>
        <fullName evidence="3">F-box domain-containing protein</fullName>
    </recommendedName>
</protein>
<keyword evidence="2" id="KW-1185">Reference proteome</keyword>
<dbReference type="Proteomes" id="UP000738349">
    <property type="component" value="Unassembled WGS sequence"/>
</dbReference>
<organism evidence="1 2">
    <name type="scientific">Dactylonectria macrodidyma</name>
    <dbReference type="NCBI Taxonomy" id="307937"/>
    <lineage>
        <taxon>Eukaryota</taxon>
        <taxon>Fungi</taxon>
        <taxon>Dikarya</taxon>
        <taxon>Ascomycota</taxon>
        <taxon>Pezizomycotina</taxon>
        <taxon>Sordariomycetes</taxon>
        <taxon>Hypocreomycetidae</taxon>
        <taxon>Hypocreales</taxon>
        <taxon>Nectriaceae</taxon>
        <taxon>Dactylonectria</taxon>
    </lineage>
</organism>
<dbReference type="EMBL" id="JAGMUV010000001">
    <property type="protein sequence ID" value="KAH7176547.1"/>
    <property type="molecule type" value="Genomic_DNA"/>
</dbReference>
<sequence length="575" mass="65589">MDRLPQEIYNEIGTWFADAEENPRYALSSPLAVERPALATISRPWQQAIEKQTFRKLRLRSTDLDRFEKAVTGSRRRFLNCIRFAIILPGYPAEARGRFEREADRDANDKAFTDAVNGLFRILRSWDEGKDGRDTGYSIQLDIEAVYSPTDDFHNGHNGCRGTPRRIERMDVAELENEDEVRRRDLQDRRFQYSYIRLLDPAKLPVVRAITGFNTTVIKRRLAHRTAVDIAAKLPNLRSGSWFMDDTEQRYPAMRRFGRHQLAEVVRDVLPAAEALQTLHVCMNQDLLWNHAWLPADLTAAGEKPSDQETSSQGLSDSLGCAIREATSDLRNLKNLTVSGCLDESLLWPSRSSGPCLVEPFWQRLQRLDVQFNMTTPSGGWYFCARRPGDKVEPQLAARSTTLLPPGHGYSEDEDIAAALRYSDSENQRLSGASMCLFRWVPDEESLVPLFEAFARVCSQMPSLKVASLMTMVHVSLEVGAGRQVPTRSPWGVSYAAPGEIFAQQFQLDPAYRENGGQRRVLWDVKDWQPPAHLRSSLGDIGRERYGDELSEKHVDFWAAVMKPRELSRFRCSYW</sequence>
<evidence type="ECO:0000313" key="1">
    <source>
        <dbReference type="EMBL" id="KAH7176547.1"/>
    </source>
</evidence>
<accession>A0A9P9JJ41</accession>